<dbReference type="OrthoDB" id="9807240at2"/>
<keyword evidence="10" id="KW-0464">Manganese</keyword>
<evidence type="ECO:0000256" key="8">
    <source>
        <dbReference type="ARBA" id="ARBA00022755"/>
    </source>
</evidence>
<dbReference type="SMART" id="SM01209">
    <property type="entry name" value="GARS_A"/>
    <property type="match status" value="1"/>
</dbReference>
<dbReference type="InterPro" id="IPR011054">
    <property type="entry name" value="Rudment_hybrid_motif"/>
</dbReference>
<dbReference type="InterPro" id="IPR037123">
    <property type="entry name" value="PRibGlycinamide_synth_C_sf"/>
</dbReference>
<dbReference type="SUPFAM" id="SSF56059">
    <property type="entry name" value="Glutathione synthetase ATP-binding domain-like"/>
    <property type="match status" value="1"/>
</dbReference>
<dbReference type="Gene3D" id="3.90.600.10">
    <property type="entry name" value="Phosphoribosylglycinamide synthetase, C-terminal domain"/>
    <property type="match status" value="1"/>
</dbReference>
<dbReference type="UniPathway" id="UPA00074">
    <property type="reaction ID" value="UER00125"/>
</dbReference>
<evidence type="ECO:0000256" key="4">
    <source>
        <dbReference type="ARBA" id="ARBA00013255"/>
    </source>
</evidence>
<dbReference type="InterPro" id="IPR011761">
    <property type="entry name" value="ATP-grasp"/>
</dbReference>
<gene>
    <name evidence="14 17" type="primary">purD</name>
    <name evidence="17" type="ORF">CLORY_40630</name>
</gene>
<dbReference type="InterPro" id="IPR016185">
    <property type="entry name" value="PreATP-grasp_dom_sf"/>
</dbReference>
<accession>A0A1V4ICE7</accession>
<dbReference type="STRING" id="1450648.CLORY_40630"/>
<dbReference type="SUPFAM" id="SSF52440">
    <property type="entry name" value="PreATP-grasp domain"/>
    <property type="match status" value="1"/>
</dbReference>
<dbReference type="GO" id="GO:0046872">
    <property type="term" value="F:metal ion binding"/>
    <property type="evidence" value="ECO:0007669"/>
    <property type="project" value="UniProtKB-KW"/>
</dbReference>
<dbReference type="SUPFAM" id="SSF51246">
    <property type="entry name" value="Rudiment single hybrid motif"/>
    <property type="match status" value="1"/>
</dbReference>
<dbReference type="GO" id="GO:0004637">
    <property type="term" value="F:phosphoribosylamine-glycine ligase activity"/>
    <property type="evidence" value="ECO:0007669"/>
    <property type="project" value="UniProtKB-UniRule"/>
</dbReference>
<evidence type="ECO:0000256" key="6">
    <source>
        <dbReference type="ARBA" id="ARBA00022723"/>
    </source>
</evidence>
<dbReference type="PANTHER" id="PTHR43472">
    <property type="entry name" value="PHOSPHORIBOSYLAMINE--GLYCINE LIGASE"/>
    <property type="match status" value="1"/>
</dbReference>
<dbReference type="AlphaFoldDB" id="A0A1V4ICE7"/>
<keyword evidence="8 14" id="KW-0658">Purine biosynthesis</keyword>
<keyword evidence="5 14" id="KW-0436">Ligase</keyword>
<dbReference type="EC" id="6.3.4.13" evidence="4 14"/>
<evidence type="ECO:0000256" key="2">
    <source>
        <dbReference type="ARBA" id="ARBA00001946"/>
    </source>
</evidence>
<organism evidence="17 18">
    <name type="scientific">Clostridium oryzae</name>
    <dbReference type="NCBI Taxonomy" id="1450648"/>
    <lineage>
        <taxon>Bacteria</taxon>
        <taxon>Bacillati</taxon>
        <taxon>Bacillota</taxon>
        <taxon>Clostridia</taxon>
        <taxon>Eubacteriales</taxon>
        <taxon>Clostridiaceae</taxon>
        <taxon>Clostridium</taxon>
    </lineage>
</organism>
<dbReference type="InterPro" id="IPR020559">
    <property type="entry name" value="PRibGlycinamide_synth_CS"/>
</dbReference>
<protein>
    <recommendedName>
        <fullName evidence="4 14">Phosphoribosylamine--glycine ligase</fullName>
        <ecNumber evidence="4 14">6.3.4.13</ecNumber>
    </recommendedName>
    <alternativeName>
        <fullName evidence="14">GARS</fullName>
    </alternativeName>
    <alternativeName>
        <fullName evidence="12 14">Glycinamide ribonucleotide synthetase</fullName>
    </alternativeName>
    <alternativeName>
        <fullName evidence="13 14">Phosphoribosylglycinamide synthetase</fullName>
    </alternativeName>
</protein>
<keyword evidence="7 15" id="KW-0547">Nucleotide-binding</keyword>
<dbReference type="FunFam" id="3.40.50.20:FF:000006">
    <property type="entry name" value="Phosphoribosylamine--glycine ligase, chloroplastic"/>
    <property type="match status" value="1"/>
</dbReference>
<name>A0A1V4ICE7_9CLOT</name>
<evidence type="ECO:0000256" key="1">
    <source>
        <dbReference type="ARBA" id="ARBA00001936"/>
    </source>
</evidence>
<evidence type="ECO:0000256" key="12">
    <source>
        <dbReference type="ARBA" id="ARBA00042242"/>
    </source>
</evidence>
<dbReference type="PROSITE" id="PS50975">
    <property type="entry name" value="ATP_GRASP"/>
    <property type="match status" value="1"/>
</dbReference>
<dbReference type="InterPro" id="IPR020562">
    <property type="entry name" value="PRibGlycinamide_synth_N"/>
</dbReference>
<evidence type="ECO:0000256" key="14">
    <source>
        <dbReference type="HAMAP-Rule" id="MF_00138"/>
    </source>
</evidence>
<comment type="similarity">
    <text evidence="11 14">Belongs to the GARS family.</text>
</comment>
<dbReference type="GO" id="GO:0006189">
    <property type="term" value="P:'de novo' IMP biosynthetic process"/>
    <property type="evidence" value="ECO:0007669"/>
    <property type="project" value="UniProtKB-UniRule"/>
</dbReference>
<dbReference type="Gene3D" id="3.30.470.20">
    <property type="entry name" value="ATP-grasp fold, B domain"/>
    <property type="match status" value="1"/>
</dbReference>
<comment type="pathway">
    <text evidence="3 14">Purine metabolism; IMP biosynthesis via de novo pathway; N(1)-(5-phospho-D-ribosyl)glycinamide from 5-phospho-alpha-D-ribose 1-diphosphate: step 2/2.</text>
</comment>
<evidence type="ECO:0000256" key="3">
    <source>
        <dbReference type="ARBA" id="ARBA00005174"/>
    </source>
</evidence>
<dbReference type="GO" id="GO:0009113">
    <property type="term" value="P:purine nucleobase biosynthetic process"/>
    <property type="evidence" value="ECO:0007669"/>
    <property type="project" value="InterPro"/>
</dbReference>
<dbReference type="HAMAP" id="MF_00138">
    <property type="entry name" value="GARS"/>
    <property type="match status" value="1"/>
</dbReference>
<dbReference type="GO" id="GO:0005524">
    <property type="term" value="F:ATP binding"/>
    <property type="evidence" value="ECO:0007669"/>
    <property type="project" value="UniProtKB-UniRule"/>
</dbReference>
<comment type="cofactor">
    <cofactor evidence="2">
        <name>Mg(2+)</name>
        <dbReference type="ChEBI" id="CHEBI:18420"/>
    </cofactor>
</comment>
<dbReference type="Pfam" id="PF02844">
    <property type="entry name" value="GARS_N"/>
    <property type="match status" value="1"/>
</dbReference>
<dbReference type="Pfam" id="PF02843">
    <property type="entry name" value="GARS_C"/>
    <property type="match status" value="1"/>
</dbReference>
<dbReference type="NCBIfam" id="TIGR00877">
    <property type="entry name" value="purD"/>
    <property type="match status" value="1"/>
</dbReference>
<dbReference type="InterPro" id="IPR020561">
    <property type="entry name" value="PRibGlycinamid_synth_ATP-grasp"/>
</dbReference>
<feature type="domain" description="ATP-grasp" evidence="16">
    <location>
        <begin position="107"/>
        <end position="313"/>
    </location>
</feature>
<dbReference type="Proteomes" id="UP000190080">
    <property type="component" value="Unassembled WGS sequence"/>
</dbReference>
<evidence type="ECO:0000256" key="7">
    <source>
        <dbReference type="ARBA" id="ARBA00022741"/>
    </source>
</evidence>
<comment type="catalytic activity">
    <reaction evidence="14">
        <text>5-phospho-beta-D-ribosylamine + glycine + ATP = N(1)-(5-phospho-beta-D-ribosyl)glycinamide + ADP + phosphate + H(+)</text>
        <dbReference type="Rhea" id="RHEA:17453"/>
        <dbReference type="ChEBI" id="CHEBI:15378"/>
        <dbReference type="ChEBI" id="CHEBI:30616"/>
        <dbReference type="ChEBI" id="CHEBI:43474"/>
        <dbReference type="ChEBI" id="CHEBI:57305"/>
        <dbReference type="ChEBI" id="CHEBI:58681"/>
        <dbReference type="ChEBI" id="CHEBI:143788"/>
        <dbReference type="ChEBI" id="CHEBI:456216"/>
        <dbReference type="EC" id="6.3.4.13"/>
    </reaction>
</comment>
<dbReference type="Pfam" id="PF01071">
    <property type="entry name" value="GARS_A"/>
    <property type="match status" value="1"/>
</dbReference>
<comment type="caution">
    <text evidence="17">The sequence shown here is derived from an EMBL/GenBank/DDBJ whole genome shotgun (WGS) entry which is preliminary data.</text>
</comment>
<evidence type="ECO:0000256" key="5">
    <source>
        <dbReference type="ARBA" id="ARBA00022598"/>
    </source>
</evidence>
<dbReference type="PROSITE" id="PS00184">
    <property type="entry name" value="GARS"/>
    <property type="match status" value="1"/>
</dbReference>
<comment type="cofactor">
    <cofactor evidence="1">
        <name>Mn(2+)</name>
        <dbReference type="ChEBI" id="CHEBI:29035"/>
    </cofactor>
</comment>
<evidence type="ECO:0000256" key="15">
    <source>
        <dbReference type="PROSITE-ProRule" id="PRU00409"/>
    </source>
</evidence>
<evidence type="ECO:0000313" key="17">
    <source>
        <dbReference type="EMBL" id="OPJ57534.1"/>
    </source>
</evidence>
<dbReference type="InterPro" id="IPR020560">
    <property type="entry name" value="PRibGlycinamide_synth_C-dom"/>
</dbReference>
<dbReference type="InterPro" id="IPR000115">
    <property type="entry name" value="PRibGlycinamide_synth"/>
</dbReference>
<dbReference type="InterPro" id="IPR013815">
    <property type="entry name" value="ATP_grasp_subdomain_1"/>
</dbReference>
<sequence>MKILVIGSGGREHAIAWKVAQNSTVEKVYCAPGNGGTFFEDKCENIPLTNLNELISFAKDNHVELTIVGPEEPLTKGFVDEFRKNGLAIFGPSKEAAKLEGSKIYSKDFMKKYGVKTAEYASFDQIKPALEYIKNCCYPVVVKADGLAAGKGVVICENAADAESTLKDFMINDIFAGSGKKVVIEEFLDGVEASILSITDGNTIIPFISSKDHKQIYDENKGPNTGGMGAIAPNPYCTNDVLESFDRDILQPTLKGIKGENLDYIGIIFFGVMITKKGVYLLEYNVRLGDPETQAVLPIMESDLVELIQSALKKDLSNFKLTWKKQSSCCIVAASGGYPASYAKGYEISCEKMNSGKVFVAGAVEKDSKLVTSGGRVLCVQSLGDTAEEAKKKAYDNLKKVSFKDMYFRKDIGTIYEFNR</sequence>
<keyword evidence="18" id="KW-1185">Reference proteome</keyword>
<evidence type="ECO:0000313" key="18">
    <source>
        <dbReference type="Proteomes" id="UP000190080"/>
    </source>
</evidence>
<dbReference type="EMBL" id="MZGV01000081">
    <property type="protein sequence ID" value="OPJ57534.1"/>
    <property type="molecule type" value="Genomic_DNA"/>
</dbReference>
<dbReference type="Gene3D" id="3.30.1490.20">
    <property type="entry name" value="ATP-grasp fold, A domain"/>
    <property type="match status" value="1"/>
</dbReference>
<evidence type="ECO:0000256" key="11">
    <source>
        <dbReference type="ARBA" id="ARBA00038345"/>
    </source>
</evidence>
<keyword evidence="9 15" id="KW-0067">ATP-binding</keyword>
<keyword evidence="6" id="KW-0479">Metal-binding</keyword>
<evidence type="ECO:0000256" key="10">
    <source>
        <dbReference type="ARBA" id="ARBA00023211"/>
    </source>
</evidence>
<dbReference type="PANTHER" id="PTHR43472:SF1">
    <property type="entry name" value="PHOSPHORIBOSYLAMINE--GLYCINE LIGASE, CHLOROPLASTIC"/>
    <property type="match status" value="1"/>
</dbReference>
<evidence type="ECO:0000256" key="13">
    <source>
        <dbReference type="ARBA" id="ARBA00042864"/>
    </source>
</evidence>
<proteinExistence type="inferred from homology"/>
<dbReference type="RefSeq" id="WP_079427954.1">
    <property type="nucleotide sequence ID" value="NZ_MZGV01000081.1"/>
</dbReference>
<dbReference type="Gene3D" id="3.40.50.20">
    <property type="match status" value="1"/>
</dbReference>
<reference evidence="17 18" key="1">
    <citation type="submission" date="2017-03" db="EMBL/GenBank/DDBJ databases">
        <title>Genome sequence of Clostridium oryzae DSM 28571.</title>
        <authorList>
            <person name="Poehlein A."/>
            <person name="Daniel R."/>
        </authorList>
    </citation>
    <scope>NUCLEOTIDE SEQUENCE [LARGE SCALE GENOMIC DNA]</scope>
    <source>
        <strain evidence="17 18">DSM 28571</strain>
    </source>
</reference>
<dbReference type="SMART" id="SM01210">
    <property type="entry name" value="GARS_C"/>
    <property type="match status" value="1"/>
</dbReference>
<evidence type="ECO:0000256" key="9">
    <source>
        <dbReference type="ARBA" id="ARBA00022840"/>
    </source>
</evidence>
<evidence type="ECO:0000259" key="16">
    <source>
        <dbReference type="PROSITE" id="PS50975"/>
    </source>
</evidence>